<dbReference type="EMBL" id="NNAY01004891">
    <property type="protein sequence ID" value="OXU17285.1"/>
    <property type="molecule type" value="Genomic_DNA"/>
</dbReference>
<comment type="caution">
    <text evidence="1">The sequence shown here is derived from an EMBL/GenBank/DDBJ whole genome shotgun (WGS) entry which is preliminary data.</text>
</comment>
<gene>
    <name evidence="1" type="ORF">TSAR_009857</name>
</gene>
<dbReference type="AlphaFoldDB" id="A0A232EFZ8"/>
<organism evidence="1 2">
    <name type="scientific">Trichomalopsis sarcophagae</name>
    <dbReference type="NCBI Taxonomy" id="543379"/>
    <lineage>
        <taxon>Eukaryota</taxon>
        <taxon>Metazoa</taxon>
        <taxon>Ecdysozoa</taxon>
        <taxon>Arthropoda</taxon>
        <taxon>Hexapoda</taxon>
        <taxon>Insecta</taxon>
        <taxon>Pterygota</taxon>
        <taxon>Neoptera</taxon>
        <taxon>Endopterygota</taxon>
        <taxon>Hymenoptera</taxon>
        <taxon>Apocrita</taxon>
        <taxon>Proctotrupomorpha</taxon>
        <taxon>Chalcidoidea</taxon>
        <taxon>Pteromalidae</taxon>
        <taxon>Pteromalinae</taxon>
        <taxon>Trichomalopsis</taxon>
    </lineage>
</organism>
<reference evidence="1 2" key="1">
    <citation type="journal article" date="2017" name="Curr. Biol.">
        <title>The Evolution of Venom by Co-option of Single-Copy Genes.</title>
        <authorList>
            <person name="Martinson E.O."/>
            <person name="Mrinalini"/>
            <person name="Kelkar Y.D."/>
            <person name="Chang C.H."/>
            <person name="Werren J.H."/>
        </authorList>
    </citation>
    <scope>NUCLEOTIDE SEQUENCE [LARGE SCALE GENOMIC DNA]</scope>
    <source>
        <strain evidence="1 2">Alberta</strain>
        <tissue evidence="1">Whole body</tissue>
    </source>
</reference>
<proteinExistence type="predicted"/>
<accession>A0A232EFZ8</accession>
<evidence type="ECO:0000313" key="2">
    <source>
        <dbReference type="Proteomes" id="UP000215335"/>
    </source>
</evidence>
<protein>
    <submittedName>
        <fullName evidence="1">Uncharacterized protein</fullName>
    </submittedName>
</protein>
<name>A0A232EFZ8_9HYME</name>
<dbReference type="Proteomes" id="UP000215335">
    <property type="component" value="Unassembled WGS sequence"/>
</dbReference>
<keyword evidence="2" id="KW-1185">Reference proteome</keyword>
<evidence type="ECO:0000313" key="1">
    <source>
        <dbReference type="EMBL" id="OXU17285.1"/>
    </source>
</evidence>
<sequence>MDKTKVKISGIDPATNRNINFFVELEVAEKAAKDPIYKDKMVKMMIESINKEINTSTIIKELHKIFHKKPWIKPLSTAGSGVNLDIDDVEEEYNKSNKYPTTISTVLLL</sequence>